<dbReference type="GO" id="GO:0005102">
    <property type="term" value="F:signaling receptor binding"/>
    <property type="evidence" value="ECO:0007669"/>
    <property type="project" value="InterPro"/>
</dbReference>
<keyword evidence="9" id="KW-1185">Reference proteome</keyword>
<evidence type="ECO:0000256" key="1">
    <source>
        <dbReference type="ARBA" id="ARBA00007819"/>
    </source>
</evidence>
<dbReference type="InterPro" id="IPR008979">
    <property type="entry name" value="Galactose-bd-like_sf"/>
</dbReference>
<reference evidence="8 9" key="1">
    <citation type="submission" date="2018-11" db="EMBL/GenBank/DDBJ databases">
        <title>Phylogenetic determinants of toxin gene distribution in genomes of Brevibacillus laterosporus.</title>
        <authorList>
            <person name="Glare T.R."/>
            <person name="Durrant A."/>
            <person name="Berry C."/>
            <person name="Palma L."/>
            <person name="Ormskirk M."/>
            <person name="Cox M.O."/>
        </authorList>
    </citation>
    <scope>NUCLEOTIDE SEQUENCE [LARGE SCALE GENOMIC DNA]</scope>
    <source>
        <strain evidence="8 9">1821L</strain>
        <plasmid evidence="8 9">p1821L01</plasmid>
    </source>
</reference>
<dbReference type="InterPro" id="IPR036716">
    <property type="entry name" value="Pest_crys_N_sf"/>
</dbReference>
<keyword evidence="3" id="KW-0749">Sporulation</keyword>
<dbReference type="PANTHER" id="PTHR37003:SF2">
    <property type="entry name" value="PESTICIDAL CRYSTAL PROTEIN N-TERMINAL DOMAIN-CONTAINING PROTEIN"/>
    <property type="match status" value="1"/>
</dbReference>
<evidence type="ECO:0000313" key="9">
    <source>
        <dbReference type="Proteomes" id="UP000319432"/>
    </source>
</evidence>
<dbReference type="InterPro" id="IPR036399">
    <property type="entry name" value="Pest_cryst_cen_dom_sf"/>
</dbReference>
<evidence type="ECO:0000259" key="5">
    <source>
        <dbReference type="Pfam" id="PF03944"/>
    </source>
</evidence>
<dbReference type="Pfam" id="PF03945">
    <property type="entry name" value="Endotoxin_N"/>
    <property type="match status" value="1"/>
</dbReference>
<dbReference type="GO" id="GO:0030435">
    <property type="term" value="P:sporulation resulting in formation of a cellular spore"/>
    <property type="evidence" value="ECO:0007669"/>
    <property type="project" value="UniProtKB-KW"/>
</dbReference>
<gene>
    <name evidence="8" type="ORF">EEL30_00450</name>
</gene>
<dbReference type="InterPro" id="IPR038979">
    <property type="entry name" value="Pest_crys"/>
</dbReference>
<dbReference type="Gene3D" id="1.20.190.10">
    <property type="entry name" value="Pesticidal crystal protein, N-terminal domain"/>
    <property type="match status" value="1"/>
</dbReference>
<evidence type="ECO:0000256" key="4">
    <source>
        <dbReference type="ARBA" id="ARBA00023026"/>
    </source>
</evidence>
<dbReference type="InterPro" id="IPR015214">
    <property type="entry name" value="Pest_cryst_cen_dom_Cry2A/18"/>
</dbReference>
<evidence type="ECO:0000256" key="2">
    <source>
        <dbReference type="ARBA" id="ARBA00022656"/>
    </source>
</evidence>
<evidence type="ECO:0000259" key="6">
    <source>
        <dbReference type="Pfam" id="PF03945"/>
    </source>
</evidence>
<dbReference type="EMBL" id="CP033461">
    <property type="protein sequence ID" value="QDX91032.1"/>
    <property type="molecule type" value="Genomic_DNA"/>
</dbReference>
<dbReference type="Pfam" id="PF03944">
    <property type="entry name" value="Endotoxin_C"/>
    <property type="match status" value="1"/>
</dbReference>
<dbReference type="Gene3D" id="2.60.120.260">
    <property type="entry name" value="Galactose-binding domain-like"/>
    <property type="match status" value="1"/>
</dbReference>
<dbReference type="AlphaFoldDB" id="A0A518V218"/>
<dbReference type="InterPro" id="IPR005638">
    <property type="entry name" value="Pest_crys_dom-III"/>
</dbReference>
<dbReference type="PANTHER" id="PTHR37003">
    <property type="entry name" value="ENDOTOXIN_N DOMAIN-CONTAINING PROTEIN-RELATED"/>
    <property type="match status" value="1"/>
</dbReference>
<name>A0A518V218_BRELA</name>
<dbReference type="GO" id="GO:0090729">
    <property type="term" value="F:toxin activity"/>
    <property type="evidence" value="ECO:0007669"/>
    <property type="project" value="UniProtKB-KW"/>
</dbReference>
<dbReference type="GO" id="GO:0001907">
    <property type="term" value="P:symbiont-mediated killing of host cell"/>
    <property type="evidence" value="ECO:0007669"/>
    <property type="project" value="InterPro"/>
</dbReference>
<keyword evidence="8" id="KW-0614">Plasmid</keyword>
<dbReference type="Gene3D" id="2.100.10.10">
    <property type="entry name" value="Pesticidal crystal protein, central domain"/>
    <property type="match status" value="2"/>
</dbReference>
<sequence>MQNLIFPSGSTLTMEEILRATEQFVKQQLDTLTFNRVSQELVGLQNAIDVFNDSVDDFLQNRTGISPAAIEDSVNTLQTYFVGRLPQFQLSGYQVVLLPLFAQAATLHLTFIRDVIIHADEWGISAAQLTRYKGYLKRYVAEHSNYCLTTYDTEFKARFYPRATLRNMVEFKTFMTLNVLDFVSIWSLLKYENLFISTSPNLFNIGNNTVDEGSYPISYWPFFNSYIQAKSNYVLSGVSGSADRWTWSDPIFGSYQQDLLYYITTSYVGGIQGAKIGNQLVVAEIEEQIRADTPAVFGNLPFNCTLRNPIGVPYYSTRFNEFRNGALNRGFYRSDNYRSNDSTCGLGLGFVGNWVYYPDYYITNISATVKVDGTSSPNTTPLYFGENRPIISDRGVDKGIAIYNRKSNIAGTSQNGTIIHQAPNDGTGFTISPLHPTTVSAATIVHVRENYGNSGDSLRVTGTSNIDYTISGNGQDRYRLYLRLSGGGTVSASVNNSQVGTVNAFNTSNNNDGVIDNNSKFNDFVLPTTFVLNAQSRLNLTINATSSSPVDVMNIILLSVNDSPLY</sequence>
<comment type="similarity">
    <text evidence="1">Belongs to the delta endotoxin family.</text>
</comment>
<dbReference type="SUPFAM" id="SSF51096">
    <property type="entry name" value="delta-Endotoxin (insectocide), middle domain"/>
    <property type="match status" value="1"/>
</dbReference>
<accession>A0A518V218</accession>
<dbReference type="OrthoDB" id="930768at2"/>
<protein>
    <submittedName>
        <fullName evidence="8">Pesticidal protein</fullName>
    </submittedName>
</protein>
<keyword evidence="4" id="KW-0843">Virulence</keyword>
<dbReference type="SUPFAM" id="SSF49785">
    <property type="entry name" value="Galactose-binding domain-like"/>
    <property type="match status" value="1"/>
</dbReference>
<dbReference type="Proteomes" id="UP000319432">
    <property type="component" value="Plasmid p1821L01"/>
</dbReference>
<evidence type="ECO:0000256" key="3">
    <source>
        <dbReference type="ARBA" id="ARBA00022969"/>
    </source>
</evidence>
<organism evidence="8 9">
    <name type="scientific">Brevibacillus laterosporus</name>
    <name type="common">Bacillus laterosporus</name>
    <dbReference type="NCBI Taxonomy" id="1465"/>
    <lineage>
        <taxon>Bacteria</taxon>
        <taxon>Bacillati</taxon>
        <taxon>Bacillota</taxon>
        <taxon>Bacilli</taxon>
        <taxon>Bacillales</taxon>
        <taxon>Paenibacillaceae</taxon>
        <taxon>Brevibacillus</taxon>
    </lineage>
</organism>
<dbReference type="SUPFAM" id="SSF56849">
    <property type="entry name" value="delta-Endotoxin (insectocide), N-terminal domain"/>
    <property type="match status" value="1"/>
</dbReference>
<dbReference type="InterPro" id="IPR005639">
    <property type="entry name" value="Pest_crys_dom_I"/>
</dbReference>
<geneLocation type="plasmid" evidence="8 9">
    <name>p1821L01</name>
</geneLocation>
<evidence type="ECO:0000313" key="8">
    <source>
        <dbReference type="EMBL" id="QDX91032.1"/>
    </source>
</evidence>
<dbReference type="Pfam" id="PF09131">
    <property type="entry name" value="Endotoxin_mid"/>
    <property type="match status" value="1"/>
</dbReference>
<feature type="domain" description="Pesticidal crystal protein central" evidence="7">
    <location>
        <begin position="194"/>
        <end position="400"/>
    </location>
</feature>
<evidence type="ECO:0000259" key="7">
    <source>
        <dbReference type="Pfam" id="PF09131"/>
    </source>
</evidence>
<feature type="domain" description="Pesticidal crystal protein" evidence="6">
    <location>
        <begin position="20"/>
        <end position="189"/>
    </location>
</feature>
<proteinExistence type="inferred from homology"/>
<feature type="domain" description="Pesticidal crystal protein" evidence="5">
    <location>
        <begin position="430"/>
        <end position="558"/>
    </location>
</feature>
<keyword evidence="2" id="KW-0800">Toxin</keyword>